<protein>
    <submittedName>
        <fullName evidence="1">Uncharacterized protein</fullName>
    </submittedName>
</protein>
<evidence type="ECO:0000313" key="1">
    <source>
        <dbReference type="EMBL" id="MBO2454453.1"/>
    </source>
</evidence>
<evidence type="ECO:0000313" key="2">
    <source>
        <dbReference type="Proteomes" id="UP000669179"/>
    </source>
</evidence>
<keyword evidence="2" id="KW-1185">Reference proteome</keyword>
<dbReference type="EMBL" id="JAGEOJ010000026">
    <property type="protein sequence ID" value="MBO2454453.1"/>
    <property type="molecule type" value="Genomic_DNA"/>
</dbReference>
<gene>
    <name evidence="1" type="ORF">J4573_45710</name>
</gene>
<comment type="caution">
    <text evidence="1">The sequence shown here is derived from an EMBL/GenBank/DDBJ whole genome shotgun (WGS) entry which is preliminary data.</text>
</comment>
<dbReference type="RefSeq" id="WP_208262660.1">
    <property type="nucleotide sequence ID" value="NZ_JAGEOJ010000026.1"/>
</dbReference>
<reference evidence="1" key="1">
    <citation type="submission" date="2021-03" db="EMBL/GenBank/DDBJ databases">
        <authorList>
            <person name="Kanchanasin P."/>
            <person name="Saeng-In P."/>
            <person name="Phongsopitanun W."/>
            <person name="Yuki M."/>
            <person name="Kudo T."/>
            <person name="Ohkuma M."/>
            <person name="Tanasupawat S."/>
        </authorList>
    </citation>
    <scope>NUCLEOTIDE SEQUENCE</scope>
    <source>
        <strain evidence="1">GKU 128</strain>
    </source>
</reference>
<dbReference type="Proteomes" id="UP000669179">
    <property type="component" value="Unassembled WGS sequence"/>
</dbReference>
<organism evidence="1 2">
    <name type="scientific">Actinomadura barringtoniae</name>
    <dbReference type="NCBI Taxonomy" id="1427535"/>
    <lineage>
        <taxon>Bacteria</taxon>
        <taxon>Bacillati</taxon>
        <taxon>Actinomycetota</taxon>
        <taxon>Actinomycetes</taxon>
        <taxon>Streptosporangiales</taxon>
        <taxon>Thermomonosporaceae</taxon>
        <taxon>Actinomadura</taxon>
    </lineage>
</organism>
<name>A0A939PLU5_9ACTN</name>
<proteinExistence type="predicted"/>
<accession>A0A939PLU5</accession>
<sequence length="142" mass="15463">MTLARITLGSGRDVELTHLEISSTYGGLLEGYPCAAINDRKLAALVRRADGFPPVHLIEPERTYPEAGSGRLPFGPVEVLPAVHCRGAFRARPVDDALDAVLYRSELTVVWFQKDLGGPVADFVTVALADLAWDDLAEDFEL</sequence>
<dbReference type="AlphaFoldDB" id="A0A939PLU5"/>